<keyword evidence="1" id="KW-0418">Kinase</keyword>
<dbReference type="GO" id="GO:0016301">
    <property type="term" value="F:kinase activity"/>
    <property type="evidence" value="ECO:0007669"/>
    <property type="project" value="UniProtKB-KW"/>
</dbReference>
<dbReference type="Gene3D" id="3.40.1380.20">
    <property type="entry name" value="Pyruvate kinase, C-terminal domain"/>
    <property type="match status" value="1"/>
</dbReference>
<organism evidence="1 2">
    <name type="scientific">Tanacetum coccineum</name>
    <dbReference type="NCBI Taxonomy" id="301880"/>
    <lineage>
        <taxon>Eukaryota</taxon>
        <taxon>Viridiplantae</taxon>
        <taxon>Streptophyta</taxon>
        <taxon>Embryophyta</taxon>
        <taxon>Tracheophyta</taxon>
        <taxon>Spermatophyta</taxon>
        <taxon>Magnoliopsida</taxon>
        <taxon>eudicotyledons</taxon>
        <taxon>Gunneridae</taxon>
        <taxon>Pentapetalae</taxon>
        <taxon>asterids</taxon>
        <taxon>campanulids</taxon>
        <taxon>Asterales</taxon>
        <taxon>Asteraceae</taxon>
        <taxon>Asteroideae</taxon>
        <taxon>Anthemideae</taxon>
        <taxon>Anthemidinae</taxon>
        <taxon>Tanacetum</taxon>
    </lineage>
</organism>
<reference evidence="1" key="2">
    <citation type="submission" date="2022-01" db="EMBL/GenBank/DDBJ databases">
        <authorList>
            <person name="Yamashiro T."/>
            <person name="Shiraishi A."/>
            <person name="Satake H."/>
            <person name="Nakayama K."/>
        </authorList>
    </citation>
    <scope>NUCLEOTIDE SEQUENCE</scope>
</reference>
<protein>
    <submittedName>
        <fullName evidence="1">Pyruvate kinase, cytosolic isozyme</fullName>
    </submittedName>
</protein>
<dbReference type="Proteomes" id="UP001151760">
    <property type="component" value="Unassembled WGS sequence"/>
</dbReference>
<keyword evidence="1" id="KW-0670">Pyruvate</keyword>
<name>A0ABQ4X6I6_9ASTR</name>
<comment type="caution">
    <text evidence="1">The sequence shown here is derived from an EMBL/GenBank/DDBJ whole genome shotgun (WGS) entry which is preliminary data.</text>
</comment>
<proteinExistence type="predicted"/>
<reference evidence="1" key="1">
    <citation type="journal article" date="2022" name="Int. J. Mol. Sci.">
        <title>Draft Genome of Tanacetum Coccineum: Genomic Comparison of Closely Related Tanacetum-Family Plants.</title>
        <authorList>
            <person name="Yamashiro T."/>
            <person name="Shiraishi A."/>
            <person name="Nakayama K."/>
            <person name="Satake H."/>
        </authorList>
    </citation>
    <scope>NUCLEOTIDE SEQUENCE</scope>
</reference>
<keyword evidence="2" id="KW-1185">Reference proteome</keyword>
<evidence type="ECO:0000313" key="1">
    <source>
        <dbReference type="EMBL" id="GJS60836.1"/>
    </source>
</evidence>
<accession>A0ABQ4X6I6</accession>
<sequence>MAGSARASHDESTEEAIEFALQHAKEKQLCKTGDNVVAPHHAESVPIIKNVTFIFHRYELESIGNG</sequence>
<dbReference type="EMBL" id="BQNB010009248">
    <property type="protein sequence ID" value="GJS60836.1"/>
    <property type="molecule type" value="Genomic_DNA"/>
</dbReference>
<gene>
    <name evidence="1" type="ORF">Tco_0655620</name>
</gene>
<keyword evidence="1" id="KW-0808">Transferase</keyword>
<dbReference type="InterPro" id="IPR036918">
    <property type="entry name" value="Pyrv_Knase_C_sf"/>
</dbReference>
<evidence type="ECO:0000313" key="2">
    <source>
        <dbReference type="Proteomes" id="UP001151760"/>
    </source>
</evidence>